<dbReference type="EMBL" id="KN831963">
    <property type="protein sequence ID" value="KIO06374.1"/>
    <property type="molecule type" value="Genomic_DNA"/>
</dbReference>
<dbReference type="AlphaFoldDB" id="A0A0C3PET7"/>
<name>A0A0C3PET7_PISTI</name>
<organism evidence="1 2">
    <name type="scientific">Pisolithus tinctorius Marx 270</name>
    <dbReference type="NCBI Taxonomy" id="870435"/>
    <lineage>
        <taxon>Eukaryota</taxon>
        <taxon>Fungi</taxon>
        <taxon>Dikarya</taxon>
        <taxon>Basidiomycota</taxon>
        <taxon>Agaricomycotina</taxon>
        <taxon>Agaricomycetes</taxon>
        <taxon>Agaricomycetidae</taxon>
        <taxon>Boletales</taxon>
        <taxon>Sclerodermatineae</taxon>
        <taxon>Pisolithaceae</taxon>
        <taxon>Pisolithus</taxon>
    </lineage>
</organism>
<protein>
    <submittedName>
        <fullName evidence="1">Uncharacterized protein</fullName>
    </submittedName>
</protein>
<dbReference type="HOGENOM" id="CLU_2942744_0_0_1"/>
<reference evidence="2" key="2">
    <citation type="submission" date="2015-01" db="EMBL/GenBank/DDBJ databases">
        <title>Evolutionary Origins and Diversification of the Mycorrhizal Mutualists.</title>
        <authorList>
            <consortium name="DOE Joint Genome Institute"/>
            <consortium name="Mycorrhizal Genomics Consortium"/>
            <person name="Kohler A."/>
            <person name="Kuo A."/>
            <person name="Nagy L.G."/>
            <person name="Floudas D."/>
            <person name="Copeland A."/>
            <person name="Barry K.W."/>
            <person name="Cichocki N."/>
            <person name="Veneault-Fourrey C."/>
            <person name="LaButti K."/>
            <person name="Lindquist E.A."/>
            <person name="Lipzen A."/>
            <person name="Lundell T."/>
            <person name="Morin E."/>
            <person name="Murat C."/>
            <person name="Riley R."/>
            <person name="Ohm R."/>
            <person name="Sun H."/>
            <person name="Tunlid A."/>
            <person name="Henrissat B."/>
            <person name="Grigoriev I.V."/>
            <person name="Hibbett D.S."/>
            <person name="Martin F."/>
        </authorList>
    </citation>
    <scope>NUCLEOTIDE SEQUENCE [LARGE SCALE GENOMIC DNA]</scope>
    <source>
        <strain evidence="2">Marx 270</strain>
    </source>
</reference>
<proteinExistence type="predicted"/>
<gene>
    <name evidence="1" type="ORF">M404DRAFT_480435</name>
</gene>
<evidence type="ECO:0000313" key="1">
    <source>
        <dbReference type="EMBL" id="KIO06374.1"/>
    </source>
</evidence>
<accession>A0A0C3PET7</accession>
<sequence>MFQEDICNVGTSPRARFPTVFAAVNLKTGASKKAFTPEIISVASEVGCMHAWMSSVAMAS</sequence>
<dbReference type="InParanoid" id="A0A0C3PET7"/>
<keyword evidence="2" id="KW-1185">Reference proteome</keyword>
<evidence type="ECO:0000313" key="2">
    <source>
        <dbReference type="Proteomes" id="UP000054217"/>
    </source>
</evidence>
<dbReference type="Proteomes" id="UP000054217">
    <property type="component" value="Unassembled WGS sequence"/>
</dbReference>
<reference evidence="1 2" key="1">
    <citation type="submission" date="2014-04" db="EMBL/GenBank/DDBJ databases">
        <authorList>
            <consortium name="DOE Joint Genome Institute"/>
            <person name="Kuo A."/>
            <person name="Kohler A."/>
            <person name="Costa M.D."/>
            <person name="Nagy L.G."/>
            <person name="Floudas D."/>
            <person name="Copeland A."/>
            <person name="Barry K.W."/>
            <person name="Cichocki N."/>
            <person name="Veneault-Fourrey C."/>
            <person name="LaButti K."/>
            <person name="Lindquist E.A."/>
            <person name="Lipzen A."/>
            <person name="Lundell T."/>
            <person name="Morin E."/>
            <person name="Murat C."/>
            <person name="Sun H."/>
            <person name="Tunlid A."/>
            <person name="Henrissat B."/>
            <person name="Grigoriev I.V."/>
            <person name="Hibbett D.S."/>
            <person name="Martin F."/>
            <person name="Nordberg H.P."/>
            <person name="Cantor M.N."/>
            <person name="Hua S.X."/>
        </authorList>
    </citation>
    <scope>NUCLEOTIDE SEQUENCE [LARGE SCALE GENOMIC DNA]</scope>
    <source>
        <strain evidence="1 2">Marx 270</strain>
    </source>
</reference>